<protein>
    <submittedName>
        <fullName evidence="3">Glycosyltransferase</fullName>
        <ecNumber evidence="3">2.4.-.-</ecNumber>
    </submittedName>
</protein>
<dbReference type="InterPro" id="IPR029044">
    <property type="entry name" value="Nucleotide-diphossugar_trans"/>
</dbReference>
<dbReference type="EMBL" id="CP073078">
    <property type="protein sequence ID" value="QUD88489.1"/>
    <property type="molecule type" value="Genomic_DNA"/>
</dbReference>
<keyword evidence="3" id="KW-0808">Transferase</keyword>
<dbReference type="KEGG" id="caul:KCG34_00930"/>
<dbReference type="InterPro" id="IPR001173">
    <property type="entry name" value="Glyco_trans_2-like"/>
</dbReference>
<keyword evidence="3" id="KW-0328">Glycosyltransferase</keyword>
<sequence length="338" mass="36648">MITRLQSLDIDRALDRVAAIAPAPVRAEVAVIIPCYNEETAIGGVVSAFRAALPAATVYVYDNNSADRTRQVARDAGALVRRAPLQGKGNVVRQMFSDVEADIYVMVDGDGTYEAAAAPRLIEALIEEGCDMVTGARISQAQEAYRPGHVLGNRLLTGLVRHAFGCRVRDMLSGYRVFSRRFVKSFPAASARFEIEAELTVHALQMRLPTREVDTAYGARPDGSTSKLSTIRDGLRILRMIGLLLREERPLQFFGACSAVSFLLAGAMGLPVIAEFWRTGLVLRFPTLIVAVGLGVTGLLSLACGLILDTVARARLEQRRFAYLSAPGAIHLRPVAPP</sequence>
<keyword evidence="1" id="KW-1133">Transmembrane helix</keyword>
<dbReference type="AlphaFoldDB" id="A0A975G0E5"/>
<keyword evidence="1" id="KW-0472">Membrane</keyword>
<gene>
    <name evidence="3" type="ORF">KCG34_00930</name>
</gene>
<dbReference type="InterPro" id="IPR050256">
    <property type="entry name" value="Glycosyltransferase_2"/>
</dbReference>
<feature type="transmembrane region" description="Helical" evidence="1">
    <location>
        <begin position="253"/>
        <end position="273"/>
    </location>
</feature>
<dbReference type="PANTHER" id="PTHR48090">
    <property type="entry name" value="UNDECAPRENYL-PHOSPHATE 4-DEOXY-4-FORMAMIDO-L-ARABINOSE TRANSFERASE-RELATED"/>
    <property type="match status" value="1"/>
</dbReference>
<dbReference type="SUPFAM" id="SSF53448">
    <property type="entry name" value="Nucleotide-diphospho-sugar transferases"/>
    <property type="match status" value="1"/>
</dbReference>
<proteinExistence type="predicted"/>
<evidence type="ECO:0000313" key="3">
    <source>
        <dbReference type="EMBL" id="QUD88489.1"/>
    </source>
</evidence>
<accession>A0A975G0E5</accession>
<dbReference type="PANTHER" id="PTHR48090:SF7">
    <property type="entry name" value="RFBJ PROTEIN"/>
    <property type="match status" value="1"/>
</dbReference>
<dbReference type="CDD" id="cd04179">
    <property type="entry name" value="DPM_DPG-synthase_like"/>
    <property type="match status" value="1"/>
</dbReference>
<dbReference type="GO" id="GO:0016757">
    <property type="term" value="F:glycosyltransferase activity"/>
    <property type="evidence" value="ECO:0007669"/>
    <property type="project" value="UniProtKB-KW"/>
</dbReference>
<keyword evidence="1" id="KW-0812">Transmembrane</keyword>
<dbReference type="Gene3D" id="3.90.550.10">
    <property type="entry name" value="Spore Coat Polysaccharide Biosynthesis Protein SpsA, Chain A"/>
    <property type="match status" value="1"/>
</dbReference>
<name>A0A975G0E5_9CAUL</name>
<dbReference type="RefSeq" id="WP_211938539.1">
    <property type="nucleotide sequence ID" value="NZ_CP073078.1"/>
</dbReference>
<evidence type="ECO:0000259" key="2">
    <source>
        <dbReference type="Pfam" id="PF00535"/>
    </source>
</evidence>
<feature type="transmembrane region" description="Helical" evidence="1">
    <location>
        <begin position="285"/>
        <end position="311"/>
    </location>
</feature>
<reference evidence="3" key="1">
    <citation type="submission" date="2021-04" db="EMBL/GenBank/DDBJ databases">
        <title>The complete genome sequence of Caulobacter sp. S6.</title>
        <authorList>
            <person name="Tang Y."/>
            <person name="Ouyang W."/>
            <person name="Liu Q."/>
            <person name="Huang B."/>
            <person name="Guo Z."/>
            <person name="Lei P."/>
        </authorList>
    </citation>
    <scope>NUCLEOTIDE SEQUENCE</scope>
    <source>
        <strain evidence="3">S6</strain>
    </source>
</reference>
<dbReference type="Pfam" id="PF00535">
    <property type="entry name" value="Glycos_transf_2"/>
    <property type="match status" value="1"/>
</dbReference>
<evidence type="ECO:0000256" key="1">
    <source>
        <dbReference type="SAM" id="Phobius"/>
    </source>
</evidence>
<dbReference type="EC" id="2.4.-.-" evidence="3"/>
<evidence type="ECO:0000313" key="4">
    <source>
        <dbReference type="Proteomes" id="UP000676409"/>
    </source>
</evidence>
<feature type="domain" description="Glycosyltransferase 2-like" evidence="2">
    <location>
        <begin position="31"/>
        <end position="183"/>
    </location>
</feature>
<organism evidence="3 4">
    <name type="scientific">Phenylobacterium montanum</name>
    <dbReference type="NCBI Taxonomy" id="2823693"/>
    <lineage>
        <taxon>Bacteria</taxon>
        <taxon>Pseudomonadati</taxon>
        <taxon>Pseudomonadota</taxon>
        <taxon>Alphaproteobacteria</taxon>
        <taxon>Caulobacterales</taxon>
        <taxon>Caulobacteraceae</taxon>
        <taxon>Phenylobacterium</taxon>
    </lineage>
</organism>
<keyword evidence="4" id="KW-1185">Reference proteome</keyword>
<dbReference type="Proteomes" id="UP000676409">
    <property type="component" value="Chromosome"/>
</dbReference>